<feature type="compositionally biased region" description="Basic residues" evidence="9">
    <location>
        <begin position="202"/>
        <end position="214"/>
    </location>
</feature>
<accession>A0A450UKZ9</accession>
<evidence type="ECO:0000256" key="2">
    <source>
        <dbReference type="ARBA" id="ARBA00022448"/>
    </source>
</evidence>
<sequence>MPRARYLRKILYRVLPVLVSILLLASIGYTVIDRFHGVSTAAPLNNEEKEAAKAQEEERPSPIVEITHSARNIAEFHLFGEIPKAVPKSAPLPVSVPLESTLDLVLHGIIIAPGKEENLAIIADAKGKQSSYSVGSVLSKGVTLKEINDDHVVLHNNNRIETLRMWDVSRNNSQGSGMRELSLTGMNSNSMVHGMHLEKGGRHPRNRRERRSSRQRPPPLPGYPEIERYDRR</sequence>
<feature type="transmembrane region" description="Helical" evidence="10">
    <location>
        <begin position="12"/>
        <end position="32"/>
    </location>
</feature>
<evidence type="ECO:0000256" key="5">
    <source>
        <dbReference type="ARBA" id="ARBA00022692"/>
    </source>
</evidence>
<keyword evidence="5 10" id="KW-0812">Transmembrane</keyword>
<keyword evidence="6" id="KW-0653">Protein transport</keyword>
<protein>
    <submittedName>
        <fullName evidence="12">Type IV pilus biogenesis</fullName>
    </submittedName>
</protein>
<comment type="subcellular location">
    <subcellularLocation>
        <location evidence="1">Cell inner membrane</location>
    </subcellularLocation>
</comment>
<evidence type="ECO:0000256" key="3">
    <source>
        <dbReference type="ARBA" id="ARBA00022475"/>
    </source>
</evidence>
<dbReference type="Pfam" id="PF11356">
    <property type="entry name" value="T2SSC"/>
    <property type="match status" value="1"/>
</dbReference>
<feature type="domain" description="Type II secretion system protein GspC N-terminal" evidence="11">
    <location>
        <begin position="22"/>
        <end position="165"/>
    </location>
</feature>
<evidence type="ECO:0000313" key="12">
    <source>
        <dbReference type="EMBL" id="VFJ93194.1"/>
    </source>
</evidence>
<keyword evidence="4" id="KW-0997">Cell inner membrane</keyword>
<dbReference type="EMBL" id="CAADFH010000029">
    <property type="protein sequence ID" value="VFJ93194.1"/>
    <property type="molecule type" value="Genomic_DNA"/>
</dbReference>
<proteinExistence type="predicted"/>
<gene>
    <name evidence="12" type="ORF">BECKLFY1418A_GA0070994_102924</name>
</gene>
<dbReference type="GO" id="GO:0015031">
    <property type="term" value="P:protein transport"/>
    <property type="evidence" value="ECO:0007669"/>
    <property type="project" value="UniProtKB-KW"/>
</dbReference>
<feature type="region of interest" description="Disordered" evidence="9">
    <location>
        <begin position="191"/>
        <end position="232"/>
    </location>
</feature>
<keyword evidence="8 10" id="KW-0472">Membrane</keyword>
<reference evidence="12" key="1">
    <citation type="submission" date="2019-02" db="EMBL/GenBank/DDBJ databases">
        <authorList>
            <person name="Gruber-Vodicka R. H."/>
            <person name="Seah K. B. B."/>
        </authorList>
    </citation>
    <scope>NUCLEOTIDE SEQUENCE</scope>
    <source>
        <strain evidence="12">BECK_M6</strain>
    </source>
</reference>
<organism evidence="12">
    <name type="scientific">Candidatus Kentrum sp. LFY</name>
    <dbReference type="NCBI Taxonomy" id="2126342"/>
    <lineage>
        <taxon>Bacteria</taxon>
        <taxon>Pseudomonadati</taxon>
        <taxon>Pseudomonadota</taxon>
        <taxon>Gammaproteobacteria</taxon>
        <taxon>Candidatus Kentrum</taxon>
    </lineage>
</organism>
<dbReference type="Gene3D" id="2.30.30.830">
    <property type="match status" value="1"/>
</dbReference>
<dbReference type="InterPro" id="IPR024961">
    <property type="entry name" value="T2SS_GspC_N"/>
</dbReference>
<evidence type="ECO:0000256" key="6">
    <source>
        <dbReference type="ARBA" id="ARBA00022927"/>
    </source>
</evidence>
<evidence type="ECO:0000256" key="4">
    <source>
        <dbReference type="ARBA" id="ARBA00022519"/>
    </source>
</evidence>
<evidence type="ECO:0000256" key="9">
    <source>
        <dbReference type="SAM" id="MobiDB-lite"/>
    </source>
</evidence>
<dbReference type="AlphaFoldDB" id="A0A450UKZ9"/>
<keyword evidence="3" id="KW-1003">Cell membrane</keyword>
<evidence type="ECO:0000256" key="10">
    <source>
        <dbReference type="SAM" id="Phobius"/>
    </source>
</evidence>
<keyword evidence="2" id="KW-0813">Transport</keyword>
<name>A0A450UKZ9_9GAMM</name>
<dbReference type="GO" id="GO:0005886">
    <property type="term" value="C:plasma membrane"/>
    <property type="evidence" value="ECO:0007669"/>
    <property type="project" value="UniProtKB-SubCell"/>
</dbReference>
<evidence type="ECO:0000256" key="8">
    <source>
        <dbReference type="ARBA" id="ARBA00023136"/>
    </source>
</evidence>
<keyword evidence="7 10" id="KW-1133">Transmembrane helix</keyword>
<evidence type="ECO:0000256" key="7">
    <source>
        <dbReference type="ARBA" id="ARBA00022989"/>
    </source>
</evidence>
<evidence type="ECO:0000256" key="1">
    <source>
        <dbReference type="ARBA" id="ARBA00004533"/>
    </source>
</evidence>
<evidence type="ECO:0000259" key="11">
    <source>
        <dbReference type="Pfam" id="PF11356"/>
    </source>
</evidence>